<reference evidence="14 15" key="1">
    <citation type="journal article" date="2017" name="Gigascience">
        <title>Genome sequence of the small brown planthopper, Laodelphax striatellus.</title>
        <authorList>
            <person name="Zhu J."/>
            <person name="Jiang F."/>
            <person name="Wang X."/>
            <person name="Yang P."/>
            <person name="Bao Y."/>
            <person name="Zhao W."/>
            <person name="Wang W."/>
            <person name="Lu H."/>
            <person name="Wang Q."/>
            <person name="Cui N."/>
            <person name="Li J."/>
            <person name="Chen X."/>
            <person name="Luo L."/>
            <person name="Yu J."/>
            <person name="Kang L."/>
            <person name="Cui F."/>
        </authorList>
    </citation>
    <scope>NUCLEOTIDE SEQUENCE [LARGE SCALE GENOMIC DNA]</scope>
    <source>
        <strain evidence="14">Lst14</strain>
    </source>
</reference>
<evidence type="ECO:0000256" key="13">
    <source>
        <dbReference type="SAM" id="Phobius"/>
    </source>
</evidence>
<keyword evidence="6" id="KW-0256">Endoplasmic reticulum</keyword>
<evidence type="ECO:0000256" key="10">
    <source>
        <dbReference type="ARBA" id="ARBA00023136"/>
    </source>
</evidence>
<evidence type="ECO:0000256" key="4">
    <source>
        <dbReference type="ARBA" id="ARBA00022448"/>
    </source>
</evidence>
<dbReference type="GO" id="GO:0015031">
    <property type="term" value="P:protein transport"/>
    <property type="evidence" value="ECO:0007669"/>
    <property type="project" value="UniProtKB-KW"/>
</dbReference>
<evidence type="ECO:0000256" key="9">
    <source>
        <dbReference type="ARBA" id="ARBA00022989"/>
    </source>
</evidence>
<sequence>MGMSRLEINVRRLLAKCELMAKEESERDWRLEKFINDADVMINELHRSENKPVKDALSTYIQRVQFLKGLIEANKIVSVNIGSQKAVATQLLPSGPTTSDNVSKEIHKKTTTKVQKELREHLFGDKSDGMRKRQSTTSGEDLDVLLKYHHSVQEKIADEMLVLARNMKEQSKLANVIIKNDTATVEKSSELAENNFSNLRKESERLQEHSRSVFKCWLWVMLIVVLVIFINMVLFMKVMRKRT</sequence>
<comment type="subcellular location">
    <subcellularLocation>
        <location evidence="1">Endoplasmic reticulum membrane</location>
        <topology evidence="1">Single-pass type IV membrane protein</topology>
    </subcellularLocation>
</comment>
<evidence type="ECO:0000256" key="3">
    <source>
        <dbReference type="ARBA" id="ARBA00015843"/>
    </source>
</evidence>
<dbReference type="InParanoid" id="A0A482XFY6"/>
<keyword evidence="7" id="KW-0931">ER-Golgi transport</keyword>
<evidence type="ECO:0000313" key="15">
    <source>
        <dbReference type="Proteomes" id="UP000291343"/>
    </source>
</evidence>
<feature type="coiled-coil region" evidence="12">
    <location>
        <begin position="3"/>
        <end position="51"/>
    </location>
</feature>
<keyword evidence="10 13" id="KW-0472">Membrane</keyword>
<gene>
    <name evidence="14" type="ORF">LSTR_LSTR000599</name>
</gene>
<dbReference type="AlphaFoldDB" id="A0A482XFY6"/>
<evidence type="ECO:0000256" key="6">
    <source>
        <dbReference type="ARBA" id="ARBA00022824"/>
    </source>
</evidence>
<dbReference type="EMBL" id="QKKF02010319">
    <property type="protein sequence ID" value="RZF44647.1"/>
    <property type="molecule type" value="Genomic_DNA"/>
</dbReference>
<evidence type="ECO:0000256" key="11">
    <source>
        <dbReference type="ARBA" id="ARBA00032711"/>
    </source>
</evidence>
<protein>
    <recommendedName>
        <fullName evidence="3">Vesicle transport protein USE1</fullName>
    </recommendedName>
    <alternativeName>
        <fullName evidence="11">USE1-like protein</fullName>
    </alternativeName>
</protein>
<dbReference type="Pfam" id="PF09753">
    <property type="entry name" value="Use1"/>
    <property type="match status" value="1"/>
</dbReference>
<dbReference type="PANTHER" id="PTHR13050:SF7">
    <property type="entry name" value="VESICLE TRANSPORT PROTEIN USE1"/>
    <property type="match status" value="1"/>
</dbReference>
<proteinExistence type="inferred from homology"/>
<name>A0A482XFY6_LAOST</name>
<evidence type="ECO:0000256" key="8">
    <source>
        <dbReference type="ARBA" id="ARBA00022927"/>
    </source>
</evidence>
<keyword evidence="15" id="KW-1185">Reference proteome</keyword>
<evidence type="ECO:0000256" key="5">
    <source>
        <dbReference type="ARBA" id="ARBA00022692"/>
    </source>
</evidence>
<accession>A0A482XFY6</accession>
<dbReference type="Proteomes" id="UP000291343">
    <property type="component" value="Unassembled WGS sequence"/>
</dbReference>
<dbReference type="STRING" id="195883.A0A482XFY6"/>
<dbReference type="OrthoDB" id="4506189at2759"/>
<evidence type="ECO:0000256" key="12">
    <source>
        <dbReference type="SAM" id="Coils"/>
    </source>
</evidence>
<dbReference type="GO" id="GO:0031201">
    <property type="term" value="C:SNARE complex"/>
    <property type="evidence" value="ECO:0007669"/>
    <property type="project" value="TreeGrafter"/>
</dbReference>
<comment type="caution">
    <text evidence="14">The sequence shown here is derived from an EMBL/GenBank/DDBJ whole genome shotgun (WGS) entry which is preliminary data.</text>
</comment>
<dbReference type="CDD" id="cd15860">
    <property type="entry name" value="SNARE_USE1"/>
    <property type="match status" value="1"/>
</dbReference>
<evidence type="ECO:0000256" key="1">
    <source>
        <dbReference type="ARBA" id="ARBA00004163"/>
    </source>
</evidence>
<keyword evidence="12" id="KW-0175">Coiled coil</keyword>
<keyword evidence="9 13" id="KW-1133">Transmembrane helix</keyword>
<evidence type="ECO:0000313" key="14">
    <source>
        <dbReference type="EMBL" id="RZF44647.1"/>
    </source>
</evidence>
<evidence type="ECO:0000256" key="2">
    <source>
        <dbReference type="ARBA" id="ARBA00007891"/>
    </source>
</evidence>
<dbReference type="PANTHER" id="PTHR13050">
    <property type="entry name" value="USE1-LIKE PROTEIN"/>
    <property type="match status" value="1"/>
</dbReference>
<evidence type="ECO:0000256" key="7">
    <source>
        <dbReference type="ARBA" id="ARBA00022892"/>
    </source>
</evidence>
<keyword evidence="5 13" id="KW-0812">Transmembrane</keyword>
<dbReference type="InterPro" id="IPR019150">
    <property type="entry name" value="Vesicle_transport_protein_Use1"/>
</dbReference>
<comment type="similarity">
    <text evidence="2">Belongs to the USE1 family.</text>
</comment>
<keyword evidence="8" id="KW-0653">Protein transport</keyword>
<dbReference type="GO" id="GO:0005789">
    <property type="term" value="C:endoplasmic reticulum membrane"/>
    <property type="evidence" value="ECO:0007669"/>
    <property type="project" value="UniProtKB-SubCell"/>
</dbReference>
<dbReference type="GO" id="GO:0005484">
    <property type="term" value="F:SNAP receptor activity"/>
    <property type="evidence" value="ECO:0007669"/>
    <property type="project" value="TreeGrafter"/>
</dbReference>
<keyword evidence="4" id="KW-0813">Transport</keyword>
<feature type="transmembrane region" description="Helical" evidence="13">
    <location>
        <begin position="217"/>
        <end position="236"/>
    </location>
</feature>
<dbReference type="FunCoup" id="A0A482XFY6">
    <property type="interactions" value="1710"/>
</dbReference>
<dbReference type="GO" id="GO:0006890">
    <property type="term" value="P:retrograde vesicle-mediated transport, Golgi to endoplasmic reticulum"/>
    <property type="evidence" value="ECO:0007669"/>
    <property type="project" value="TreeGrafter"/>
</dbReference>
<organism evidence="14 15">
    <name type="scientific">Laodelphax striatellus</name>
    <name type="common">Small brown planthopper</name>
    <name type="synonym">Delphax striatella</name>
    <dbReference type="NCBI Taxonomy" id="195883"/>
    <lineage>
        <taxon>Eukaryota</taxon>
        <taxon>Metazoa</taxon>
        <taxon>Ecdysozoa</taxon>
        <taxon>Arthropoda</taxon>
        <taxon>Hexapoda</taxon>
        <taxon>Insecta</taxon>
        <taxon>Pterygota</taxon>
        <taxon>Neoptera</taxon>
        <taxon>Paraneoptera</taxon>
        <taxon>Hemiptera</taxon>
        <taxon>Auchenorrhyncha</taxon>
        <taxon>Fulgoroidea</taxon>
        <taxon>Delphacidae</taxon>
        <taxon>Criomorphinae</taxon>
        <taxon>Laodelphax</taxon>
    </lineage>
</organism>
<dbReference type="SMR" id="A0A482XFY6"/>